<accession>A0ABZ0YVH7</accession>
<feature type="compositionally biased region" description="Polar residues" evidence="1">
    <location>
        <begin position="81"/>
        <end position="103"/>
    </location>
</feature>
<keyword evidence="3" id="KW-1185">Reference proteome</keyword>
<dbReference type="Proteomes" id="UP001327459">
    <property type="component" value="Chromosome"/>
</dbReference>
<sequence>MSRLIDQVRDVLANADRALWPDDILESVSATRHASRVRNALAMLASQGEAVESPEGVGWHRAGVVARPAANDRAPAYLISPETTPPAQGNQTTEKPMSTTTESAAPRVRELIMNLAADGQEWTAGDLAERLPTVPKKTIRNQIMRLERDGRLSRVRYGVYQLATAASTPIKVERKPAKTKGSGDATTKALSRHARTAREALDEYLDSLDDPVLSSLIASANAAERALTTYQQRSPK</sequence>
<evidence type="ECO:0000313" key="3">
    <source>
        <dbReference type="Proteomes" id="UP001327459"/>
    </source>
</evidence>
<gene>
    <name evidence="2" type="ORF">SR882_10445</name>
</gene>
<name>A0ABZ0YVH7_9GAMM</name>
<reference evidence="2 3" key="1">
    <citation type="submission" date="2023-11" db="EMBL/GenBank/DDBJ databases">
        <title>MicrobeMod: A computational toolkit for identifying prokaryotic methylation and restriction-modification with nanopore sequencing.</title>
        <authorList>
            <person name="Crits-Christoph A."/>
            <person name="Kang S.C."/>
            <person name="Lee H."/>
            <person name="Ostrov N."/>
        </authorList>
    </citation>
    <scope>NUCLEOTIDE SEQUENCE [LARGE SCALE GENOMIC DNA]</scope>
    <source>
        <strain evidence="2 3">ATCC 49870</strain>
    </source>
</reference>
<dbReference type="RefSeq" id="WP_322521184.1">
    <property type="nucleotide sequence ID" value="NZ_CP140153.1"/>
</dbReference>
<evidence type="ECO:0000313" key="2">
    <source>
        <dbReference type="EMBL" id="WQH16169.1"/>
    </source>
</evidence>
<dbReference type="EMBL" id="CP140153">
    <property type="protein sequence ID" value="WQH16169.1"/>
    <property type="molecule type" value="Genomic_DNA"/>
</dbReference>
<evidence type="ECO:0008006" key="4">
    <source>
        <dbReference type="Google" id="ProtNLM"/>
    </source>
</evidence>
<protein>
    <recommendedName>
        <fullName evidence="4">HTH domain-containing protein</fullName>
    </recommendedName>
</protein>
<feature type="region of interest" description="Disordered" evidence="1">
    <location>
        <begin position="77"/>
        <end position="103"/>
    </location>
</feature>
<dbReference type="InterPro" id="IPR036390">
    <property type="entry name" value="WH_DNA-bd_sf"/>
</dbReference>
<feature type="region of interest" description="Disordered" evidence="1">
    <location>
        <begin position="173"/>
        <end position="193"/>
    </location>
</feature>
<dbReference type="SUPFAM" id="SSF46785">
    <property type="entry name" value="Winged helix' DNA-binding domain"/>
    <property type="match status" value="1"/>
</dbReference>
<evidence type="ECO:0000256" key="1">
    <source>
        <dbReference type="SAM" id="MobiDB-lite"/>
    </source>
</evidence>
<proteinExistence type="predicted"/>
<organism evidence="2 3">
    <name type="scientific">Guyparkeria halophila</name>
    <dbReference type="NCBI Taxonomy" id="47960"/>
    <lineage>
        <taxon>Bacteria</taxon>
        <taxon>Pseudomonadati</taxon>
        <taxon>Pseudomonadota</taxon>
        <taxon>Gammaproteobacteria</taxon>
        <taxon>Chromatiales</taxon>
        <taxon>Thioalkalibacteraceae</taxon>
        <taxon>Guyparkeria</taxon>
    </lineage>
</organism>